<dbReference type="Proteomes" id="UP000176631">
    <property type="component" value="Unassembled WGS sequence"/>
</dbReference>
<organism evidence="9 10">
    <name type="scientific">Candidatus Woykebacteria bacterium RBG_13_40_15</name>
    <dbReference type="NCBI Taxonomy" id="1802593"/>
    <lineage>
        <taxon>Bacteria</taxon>
        <taxon>Candidatus Woykeibacteriota</taxon>
    </lineage>
</organism>
<evidence type="ECO:0000256" key="7">
    <source>
        <dbReference type="SAM" id="Phobius"/>
    </source>
</evidence>
<dbReference type="InterPro" id="IPR003594">
    <property type="entry name" value="HATPase_dom"/>
</dbReference>
<dbReference type="SMART" id="SM00388">
    <property type="entry name" value="HisKA"/>
    <property type="match status" value="1"/>
</dbReference>
<keyword evidence="6" id="KW-0902">Two-component regulatory system</keyword>
<keyword evidence="7" id="KW-0812">Transmembrane</keyword>
<protein>
    <recommendedName>
        <fullName evidence="2">histidine kinase</fullName>
        <ecNumber evidence="2">2.7.13.3</ecNumber>
    </recommendedName>
</protein>
<evidence type="ECO:0000256" key="5">
    <source>
        <dbReference type="ARBA" id="ARBA00022777"/>
    </source>
</evidence>
<feature type="transmembrane region" description="Helical" evidence="7">
    <location>
        <begin position="90"/>
        <end position="113"/>
    </location>
</feature>
<comment type="catalytic activity">
    <reaction evidence="1">
        <text>ATP + protein L-histidine = ADP + protein N-phospho-L-histidine.</text>
        <dbReference type="EC" id="2.7.13.3"/>
    </reaction>
</comment>
<dbReference type="Gene3D" id="3.30.565.10">
    <property type="entry name" value="Histidine kinase-like ATPase, C-terminal domain"/>
    <property type="match status" value="1"/>
</dbReference>
<dbReference type="PRINTS" id="PR00344">
    <property type="entry name" value="BCTRLSENSOR"/>
</dbReference>
<feature type="transmembrane region" description="Helical" evidence="7">
    <location>
        <begin position="60"/>
        <end position="84"/>
    </location>
</feature>
<accession>A0A1G1W9V9</accession>
<dbReference type="EC" id="2.7.13.3" evidence="2"/>
<dbReference type="InterPro" id="IPR036890">
    <property type="entry name" value="HATPase_C_sf"/>
</dbReference>
<evidence type="ECO:0000256" key="1">
    <source>
        <dbReference type="ARBA" id="ARBA00000085"/>
    </source>
</evidence>
<dbReference type="InterPro" id="IPR036097">
    <property type="entry name" value="HisK_dim/P_sf"/>
</dbReference>
<evidence type="ECO:0000256" key="4">
    <source>
        <dbReference type="ARBA" id="ARBA00022679"/>
    </source>
</evidence>
<dbReference type="EMBL" id="MHCP01000011">
    <property type="protein sequence ID" value="OGY24414.1"/>
    <property type="molecule type" value="Genomic_DNA"/>
</dbReference>
<keyword evidence="7" id="KW-0472">Membrane</keyword>
<dbReference type="STRING" id="1802593.A2172_01745"/>
<dbReference type="InterPro" id="IPR003661">
    <property type="entry name" value="HisK_dim/P_dom"/>
</dbReference>
<evidence type="ECO:0000256" key="2">
    <source>
        <dbReference type="ARBA" id="ARBA00012438"/>
    </source>
</evidence>
<dbReference type="SUPFAM" id="SSF47384">
    <property type="entry name" value="Homodimeric domain of signal transducing histidine kinase"/>
    <property type="match status" value="1"/>
</dbReference>
<dbReference type="InterPro" id="IPR004358">
    <property type="entry name" value="Sig_transdc_His_kin-like_C"/>
</dbReference>
<evidence type="ECO:0000259" key="8">
    <source>
        <dbReference type="PROSITE" id="PS50109"/>
    </source>
</evidence>
<gene>
    <name evidence="9" type="ORF">A2172_01745</name>
</gene>
<keyword evidence="5" id="KW-0418">Kinase</keyword>
<dbReference type="InterPro" id="IPR005467">
    <property type="entry name" value="His_kinase_dom"/>
</dbReference>
<feature type="domain" description="Histidine kinase" evidence="8">
    <location>
        <begin position="302"/>
        <end position="525"/>
    </location>
</feature>
<feature type="transmembrane region" description="Helical" evidence="7">
    <location>
        <begin position="20"/>
        <end position="53"/>
    </location>
</feature>
<dbReference type="Gene3D" id="1.10.287.130">
    <property type="match status" value="1"/>
</dbReference>
<dbReference type="PROSITE" id="PS50109">
    <property type="entry name" value="HIS_KIN"/>
    <property type="match status" value="1"/>
</dbReference>
<keyword evidence="3" id="KW-0597">Phosphoprotein</keyword>
<keyword evidence="7" id="KW-1133">Transmembrane helix</keyword>
<dbReference type="Pfam" id="PF00512">
    <property type="entry name" value="HisKA"/>
    <property type="match status" value="1"/>
</dbReference>
<dbReference type="Gene3D" id="3.30.450.20">
    <property type="entry name" value="PAS domain"/>
    <property type="match status" value="1"/>
</dbReference>
<comment type="caution">
    <text evidence="9">The sequence shown here is derived from an EMBL/GenBank/DDBJ whole genome shotgun (WGS) entry which is preliminary data.</text>
</comment>
<dbReference type="InterPro" id="IPR050736">
    <property type="entry name" value="Sensor_HK_Regulatory"/>
</dbReference>
<evidence type="ECO:0000256" key="6">
    <source>
        <dbReference type="ARBA" id="ARBA00023012"/>
    </source>
</evidence>
<keyword evidence="4" id="KW-0808">Transferase</keyword>
<evidence type="ECO:0000313" key="9">
    <source>
        <dbReference type="EMBL" id="OGY24414.1"/>
    </source>
</evidence>
<dbReference type="PANTHER" id="PTHR43711">
    <property type="entry name" value="TWO-COMPONENT HISTIDINE KINASE"/>
    <property type="match status" value="1"/>
</dbReference>
<name>A0A1G1W9V9_9BACT</name>
<dbReference type="AlphaFoldDB" id="A0A1G1W9V9"/>
<dbReference type="SUPFAM" id="SSF55874">
    <property type="entry name" value="ATPase domain of HSP90 chaperone/DNA topoisomerase II/histidine kinase"/>
    <property type="match status" value="1"/>
</dbReference>
<evidence type="ECO:0000313" key="10">
    <source>
        <dbReference type="Proteomes" id="UP000176631"/>
    </source>
</evidence>
<reference evidence="9 10" key="1">
    <citation type="journal article" date="2016" name="Nat. Commun.">
        <title>Thousands of microbial genomes shed light on interconnected biogeochemical processes in an aquifer system.</title>
        <authorList>
            <person name="Anantharaman K."/>
            <person name="Brown C.T."/>
            <person name="Hug L.A."/>
            <person name="Sharon I."/>
            <person name="Castelle C.J."/>
            <person name="Probst A.J."/>
            <person name="Thomas B.C."/>
            <person name="Singh A."/>
            <person name="Wilkins M.J."/>
            <person name="Karaoz U."/>
            <person name="Brodie E.L."/>
            <person name="Williams K.H."/>
            <person name="Hubbard S.S."/>
            <person name="Banfield J.F."/>
        </authorList>
    </citation>
    <scope>NUCLEOTIDE SEQUENCE [LARGE SCALE GENOMIC DNA]</scope>
</reference>
<dbReference type="Pfam" id="PF02518">
    <property type="entry name" value="HATPase_c"/>
    <property type="match status" value="1"/>
</dbReference>
<sequence>MSLMDDFNRNLLLGIRSGWVKWLTLLLTVIFYGVIIVLIEPIIGLPLAVLMILPVTTAGWLFGVWGGLIIGILSLPVNIFLFTLAGETNLASLIGGGGLFWHAGVLFVGVVTGRLKDLGDKSKQTEKSLRISEELLRKEKAIMESRVEERTKELRREQKALKEAKEQTDLGYIQLQRERAKLAVSIDNLPIGFVLTGPKDGILAINEKVKEILDLEQVSKVSEIEKKLLGSLNLHKALEKAKLTRHQYEFGEVLLEGKFLRIFLNPITMPHDHREFIGTAVLIEDITEAKLLERSKDEFFAVAAHDMRTPLTAIRGNAAMIKQYFPFQLKDPSLREMVSDIHESSVRLIGLVNDYLDVVKFEQKKTKLHKETFDLLDLIKETIRQLENTAGSKGLYLRLEKEGIQLPLVSADRNRTSQVLFNLIGNAIKFTEKGGVKVTVKKENGSLAVRVIDTGSGISKPDQRLLFRRFQQVGEKILTRNTITGTGLGLYSSKLLVEAMGGKIYLESSQVGKESIFLFTLPNAKS</sequence>
<dbReference type="PANTHER" id="PTHR43711:SF31">
    <property type="entry name" value="HISTIDINE KINASE"/>
    <property type="match status" value="1"/>
</dbReference>
<dbReference type="SMART" id="SM00387">
    <property type="entry name" value="HATPase_c"/>
    <property type="match status" value="1"/>
</dbReference>
<dbReference type="CDD" id="cd00082">
    <property type="entry name" value="HisKA"/>
    <property type="match status" value="1"/>
</dbReference>
<evidence type="ECO:0000256" key="3">
    <source>
        <dbReference type="ARBA" id="ARBA00022553"/>
    </source>
</evidence>
<dbReference type="GO" id="GO:0000155">
    <property type="term" value="F:phosphorelay sensor kinase activity"/>
    <property type="evidence" value="ECO:0007669"/>
    <property type="project" value="InterPro"/>
</dbReference>
<proteinExistence type="predicted"/>